<name>A0A8D9GUJ6_BRACM</name>
<dbReference type="EMBL" id="LS974617">
    <property type="protein sequence ID" value="CAG7887057.1"/>
    <property type="molecule type" value="Genomic_DNA"/>
</dbReference>
<proteinExistence type="predicted"/>
<evidence type="ECO:0000313" key="1">
    <source>
        <dbReference type="EMBL" id="CAG7887057.1"/>
    </source>
</evidence>
<dbReference type="AlphaFoldDB" id="A0A8D9GUJ6"/>
<dbReference type="Proteomes" id="UP000694005">
    <property type="component" value="Chromosome A01"/>
</dbReference>
<dbReference type="Gramene" id="A01p11330.2_BraZ1">
    <property type="protein sequence ID" value="A01p11330.2_BraZ1.CDS"/>
    <property type="gene ID" value="A01g11330.2_BraZ1"/>
</dbReference>
<protein>
    <submittedName>
        <fullName evidence="1">Uncharacterized protein</fullName>
    </submittedName>
</protein>
<gene>
    <name evidence="1" type="ORF">BRAPAZ1V2_A01P11330.2</name>
</gene>
<reference evidence="1 2" key="1">
    <citation type="submission" date="2021-07" db="EMBL/GenBank/DDBJ databases">
        <authorList>
            <consortium name="Genoscope - CEA"/>
            <person name="William W."/>
        </authorList>
    </citation>
    <scope>NUCLEOTIDE SEQUENCE [LARGE SCALE GENOMIC DNA]</scope>
</reference>
<sequence>TALTALFFNDSSGFGRFRVAVKPHLEAQNTADGGFFIGLELRLIYEQMELSKQRKHSAKI</sequence>
<feature type="non-terminal residue" evidence="1">
    <location>
        <position position="1"/>
    </location>
</feature>
<accession>A0A8D9GUJ6</accession>
<evidence type="ECO:0000313" key="2">
    <source>
        <dbReference type="Proteomes" id="UP000694005"/>
    </source>
</evidence>
<organism evidence="1 2">
    <name type="scientific">Brassica campestris</name>
    <name type="common">Field mustard</name>
    <dbReference type="NCBI Taxonomy" id="3711"/>
    <lineage>
        <taxon>Eukaryota</taxon>
        <taxon>Viridiplantae</taxon>
        <taxon>Streptophyta</taxon>
        <taxon>Embryophyta</taxon>
        <taxon>Tracheophyta</taxon>
        <taxon>Spermatophyta</taxon>
        <taxon>Magnoliopsida</taxon>
        <taxon>eudicotyledons</taxon>
        <taxon>Gunneridae</taxon>
        <taxon>Pentapetalae</taxon>
        <taxon>rosids</taxon>
        <taxon>malvids</taxon>
        <taxon>Brassicales</taxon>
        <taxon>Brassicaceae</taxon>
        <taxon>Brassiceae</taxon>
        <taxon>Brassica</taxon>
    </lineage>
</organism>